<comment type="catalytic activity">
    <reaction evidence="8">
        <text>RNA(n) + a ribonucleoside 5'-triphosphate = RNA(n+1) + diphosphate</text>
        <dbReference type="Rhea" id="RHEA:21248"/>
        <dbReference type="Rhea" id="RHEA-COMP:14527"/>
        <dbReference type="Rhea" id="RHEA-COMP:17342"/>
        <dbReference type="ChEBI" id="CHEBI:33019"/>
        <dbReference type="ChEBI" id="CHEBI:61557"/>
        <dbReference type="ChEBI" id="CHEBI:140395"/>
        <dbReference type="EC" id="2.7.7.48"/>
    </reaction>
</comment>
<keyword evidence="9" id="KW-0460">Magnesium</keyword>
<sequence length="661" mass="74151">MQKQKGPARKGHVGKKPGSNLVALTPAVRQRERAKDGSLYTGPNVTVKFSLKDFIYKLFVQTLGVGAFYKGPGPLKIAGGFEYLDTEIGHNDSMTFVDSRYQQLWAIRYLAEQILSKYDDGIPDPSKMERALTRYKTAEDRCKLANGRFDWDGINVPVWANPRKRSPYLCPQTGVFYSVDCLRALRATRDLLAKVVKYEPNLIEDFVYFAGHGPGATSRLSRRDAHQTGKWSGSLHITGNAADFGNQFLELNPGYAGAGGSFSIFPGNLLSVVAKNWLTYRFMAMEPEGNMLYQKCIAVAERRNLLSVGIDLRDQSRNRGLAQVAVERQLATWDGTSASDTVATGPCSYLLPRGLYDHLVRARSPVGYFVEDGRQPVFKPDGSGGFSIANGWESKYYKLSSMGNGNTFETETLVFYGLAKSCCLIAGVDDTDVSVYGDDVIIPSAAYPLFVEAADFCGFITNDSKSFHEGPFRESCGGHYWCGTDVTPFYVREEVTHLDRLFLLHNNVWRWFHRNPNICDPQAVRILLAWIRSHAPEEWRRPRLHNPDVGDGAFIGKPYIGTDPKNFWDRTKELAPTRRYSGWEGHGVNVLLYEAKSDRLMDDQVHDDQKASFAGLWNGTKFETVRDGRLRSGVPAVQASTYSDIPWKQRYWSVGVQVYNA</sequence>
<evidence type="ECO:0000256" key="6">
    <source>
        <dbReference type="ARBA" id="ARBA00022953"/>
    </source>
</evidence>
<feature type="domain" description="RdRp catalytic" evidence="10">
    <location>
        <begin position="319"/>
        <end position="470"/>
    </location>
</feature>
<dbReference type="Pfam" id="PF03431">
    <property type="entry name" value="RNA_replicase_B"/>
    <property type="match status" value="2"/>
</dbReference>
<dbReference type="RefSeq" id="YP_010769508.1">
    <property type="nucleotide sequence ID" value="NC_073996.1"/>
</dbReference>
<evidence type="ECO:0000313" key="12">
    <source>
        <dbReference type="Proteomes" id="UP000678273"/>
    </source>
</evidence>
<keyword evidence="5" id="KW-0547">Nucleotide-binding</keyword>
<dbReference type="KEGG" id="vg:80398545"/>
<evidence type="ECO:0000259" key="10">
    <source>
        <dbReference type="PROSITE" id="PS50522"/>
    </source>
</evidence>
<evidence type="ECO:0000256" key="8">
    <source>
        <dbReference type="ARBA" id="ARBA00048744"/>
    </source>
</evidence>
<protein>
    <recommendedName>
        <fullName evidence="1">RNA-directed RNA polymerase</fullName>
        <ecNumber evidence="1">2.7.7.48</ecNumber>
    </recommendedName>
    <alternativeName>
        <fullName evidence="7">RNA replicase beta chain</fullName>
    </alternativeName>
</protein>
<feature type="binding site" evidence="9">
    <location>
        <position position="439"/>
    </location>
    <ligand>
        <name>Mg(2+)</name>
        <dbReference type="ChEBI" id="CHEBI:18420"/>
        <label>2</label>
    </ligand>
</feature>
<evidence type="ECO:0000256" key="4">
    <source>
        <dbReference type="ARBA" id="ARBA00022695"/>
    </source>
</evidence>
<reference evidence="11" key="1">
    <citation type="submission" date="2020-09" db="EMBL/GenBank/DDBJ databases">
        <title>Leviviricetes taxonomy.</title>
        <authorList>
            <person name="Stockdale S.R."/>
            <person name="Callanan J."/>
            <person name="Adriaenssens E.M."/>
            <person name="Kuhn J.H."/>
            <person name="Rumnieks J."/>
            <person name="Shkoporov A."/>
            <person name="Draper L.A."/>
            <person name="Ross P."/>
            <person name="Hill C."/>
        </authorList>
    </citation>
    <scope>NUCLEOTIDE SEQUENCE</scope>
</reference>
<evidence type="ECO:0000256" key="9">
    <source>
        <dbReference type="PIRSR" id="PIRSR605093-1"/>
    </source>
</evidence>
<dbReference type="InterPro" id="IPR005093">
    <property type="entry name" value="RNArep_beta"/>
</dbReference>
<dbReference type="GO" id="GO:0039694">
    <property type="term" value="P:viral RNA genome replication"/>
    <property type="evidence" value="ECO:0007669"/>
    <property type="project" value="InterPro"/>
</dbReference>
<keyword evidence="4" id="KW-0548">Nucleotidyltransferase</keyword>
<dbReference type="SUPFAM" id="SSF56672">
    <property type="entry name" value="DNA/RNA polymerases"/>
    <property type="match status" value="1"/>
</dbReference>
<keyword evidence="6" id="KW-0693">Viral RNA replication</keyword>
<feature type="binding site" evidence="9">
    <location>
        <position position="334"/>
    </location>
    <ligand>
        <name>Mg(2+)</name>
        <dbReference type="ChEBI" id="CHEBI:18420"/>
        <label>2</label>
    </ligand>
</feature>
<dbReference type="InterPro" id="IPR007096">
    <property type="entry name" value="RNA-dir_Rpol_cat_phage"/>
</dbReference>
<keyword evidence="12" id="KW-1185">Reference proteome</keyword>
<evidence type="ECO:0000313" key="11">
    <source>
        <dbReference type="EMBL" id="DAD50827.1"/>
    </source>
</evidence>
<dbReference type="EC" id="2.7.7.48" evidence="1"/>
<organism evidence="11 12">
    <name type="scientific">ssRNA phage SRR5466725_12</name>
    <dbReference type="NCBI Taxonomy" id="2786410"/>
    <lineage>
        <taxon>Viruses</taxon>
        <taxon>Riboviria</taxon>
        <taxon>Orthornavirae</taxon>
        <taxon>Lenarviricota</taxon>
        <taxon>Leviviricetes</taxon>
        <taxon>Norzivirales</taxon>
        <taxon>Fiersviridae</taxon>
        <taxon>Martavirus</taxon>
        <taxon>Martavirus lutenecus</taxon>
    </lineage>
</organism>
<keyword evidence="2 11" id="KW-0696">RNA-directed RNA polymerase</keyword>
<dbReference type="GO" id="GO:0003968">
    <property type="term" value="F:RNA-directed RNA polymerase activity"/>
    <property type="evidence" value="ECO:0007669"/>
    <property type="project" value="UniProtKB-KW"/>
</dbReference>
<name>A0A8S5L050_9VIRU</name>
<dbReference type="PROSITE" id="PS50522">
    <property type="entry name" value="RDRP_PHAGE"/>
    <property type="match status" value="1"/>
</dbReference>
<keyword evidence="9" id="KW-0479">Metal-binding</keyword>
<evidence type="ECO:0000256" key="1">
    <source>
        <dbReference type="ARBA" id="ARBA00012494"/>
    </source>
</evidence>
<dbReference type="GO" id="GO:0000166">
    <property type="term" value="F:nucleotide binding"/>
    <property type="evidence" value="ECO:0007669"/>
    <property type="project" value="UniProtKB-KW"/>
</dbReference>
<dbReference type="Proteomes" id="UP000678273">
    <property type="component" value="Segment"/>
</dbReference>
<keyword evidence="3" id="KW-0808">Transferase</keyword>
<evidence type="ECO:0000256" key="2">
    <source>
        <dbReference type="ARBA" id="ARBA00022484"/>
    </source>
</evidence>
<dbReference type="EMBL" id="BK013637">
    <property type="protein sequence ID" value="DAD50827.1"/>
    <property type="molecule type" value="Genomic_RNA"/>
</dbReference>
<evidence type="ECO:0000256" key="7">
    <source>
        <dbReference type="ARBA" id="ARBA00030248"/>
    </source>
</evidence>
<dbReference type="GO" id="GO:0046872">
    <property type="term" value="F:metal ion binding"/>
    <property type="evidence" value="ECO:0007669"/>
    <property type="project" value="UniProtKB-KW"/>
</dbReference>
<dbReference type="InterPro" id="IPR043502">
    <property type="entry name" value="DNA/RNA_pol_sf"/>
</dbReference>
<proteinExistence type="predicted"/>
<feature type="non-terminal residue" evidence="11">
    <location>
        <position position="661"/>
    </location>
</feature>
<accession>A0A8S5L050</accession>
<dbReference type="GeneID" id="80398545"/>
<evidence type="ECO:0000256" key="5">
    <source>
        <dbReference type="ARBA" id="ARBA00022741"/>
    </source>
</evidence>
<gene>
    <name evidence="11" type="primary">SRR5466725_12_3</name>
</gene>
<comment type="cofactor">
    <cofactor evidence="9">
        <name>Mg(2+)</name>
        <dbReference type="ChEBI" id="CHEBI:18420"/>
    </cofactor>
    <text evidence="9">Binds 2 Mg(2+) per subunit.</text>
</comment>
<evidence type="ECO:0000256" key="3">
    <source>
        <dbReference type="ARBA" id="ARBA00022679"/>
    </source>
</evidence>
<feature type="binding site" evidence="9">
    <location>
        <position position="438"/>
    </location>
    <ligand>
        <name>Mg(2+)</name>
        <dbReference type="ChEBI" id="CHEBI:18420"/>
        <label>2</label>
    </ligand>
</feature>